<accession>A0A1S0U105</accession>
<keyword evidence="6" id="KW-0496">Mitochondrion</keyword>
<dbReference type="PANTHER" id="PTHR11528">
    <property type="entry name" value="HEAT SHOCK PROTEIN 90 FAMILY MEMBER"/>
    <property type="match status" value="1"/>
</dbReference>
<keyword evidence="9" id="KW-0346">Stress response</keyword>
<dbReference type="Pfam" id="PF00183">
    <property type="entry name" value="HSP90"/>
    <property type="match status" value="1"/>
</dbReference>
<dbReference type="Gene3D" id="3.40.50.11260">
    <property type="match status" value="1"/>
</dbReference>
<evidence type="ECO:0000256" key="5">
    <source>
        <dbReference type="ARBA" id="ARBA00022946"/>
    </source>
</evidence>
<feature type="binding site" evidence="8">
    <location>
        <position position="125"/>
    </location>
    <ligand>
        <name>ATP</name>
        <dbReference type="ChEBI" id="CHEBI:30616"/>
    </ligand>
</feature>
<name>A0A1I7W1G5_LOALO</name>
<dbReference type="OMA" id="DHTQQNE"/>
<dbReference type="CDD" id="cd16927">
    <property type="entry name" value="HATPase_Hsp90-like"/>
    <property type="match status" value="1"/>
</dbReference>
<dbReference type="Gene3D" id="3.30.230.80">
    <property type="match status" value="1"/>
</dbReference>
<dbReference type="InterPro" id="IPR001404">
    <property type="entry name" value="Hsp90_fam"/>
</dbReference>
<dbReference type="SUPFAM" id="SSF54211">
    <property type="entry name" value="Ribosomal protein S5 domain 2-like"/>
    <property type="match status" value="1"/>
</dbReference>
<evidence type="ECO:0000256" key="8">
    <source>
        <dbReference type="PIRSR" id="PIRSR002583-1"/>
    </source>
</evidence>
<dbReference type="InterPro" id="IPR037196">
    <property type="entry name" value="HSP90_C"/>
</dbReference>
<dbReference type="GO" id="GO:0005739">
    <property type="term" value="C:mitochondrion"/>
    <property type="evidence" value="ECO:0007669"/>
    <property type="project" value="UniProtKB-SubCell"/>
</dbReference>
<dbReference type="STRING" id="7209.A0A1I7W1G5"/>
<dbReference type="InterPro" id="IPR020568">
    <property type="entry name" value="Ribosomal_Su5_D2-typ_SF"/>
</dbReference>
<dbReference type="FunFam" id="1.20.120.790:FF:000004">
    <property type="entry name" value="Heat shock protein 75 kDa"/>
    <property type="match status" value="1"/>
</dbReference>
<gene>
    <name evidence="9 11" type="ORF">LOAG_05810</name>
</gene>
<dbReference type="Gene3D" id="3.30.565.10">
    <property type="entry name" value="Histidine kinase-like ATPase, C-terminal domain"/>
    <property type="match status" value="1"/>
</dbReference>
<dbReference type="InterPro" id="IPR020575">
    <property type="entry name" value="Hsp90_N"/>
</dbReference>
<keyword evidence="3 8" id="KW-0547">Nucleotide-binding</keyword>
<feature type="binding site" evidence="8">
    <location>
        <position position="139"/>
    </location>
    <ligand>
        <name>ATP</name>
        <dbReference type="ChEBI" id="CHEBI:30616"/>
    </ligand>
</feature>
<feature type="binding site" evidence="8">
    <location>
        <position position="76"/>
    </location>
    <ligand>
        <name>ATP</name>
        <dbReference type="ChEBI" id="CHEBI:30616"/>
    </ligand>
</feature>
<keyword evidence="10" id="KW-1185">Reference proteome</keyword>
<reference evidence="9 10" key="1">
    <citation type="submission" date="2012-04" db="EMBL/GenBank/DDBJ databases">
        <title>The Genome Sequence of Loa loa.</title>
        <authorList>
            <consortium name="The Broad Institute Genome Sequencing Platform"/>
            <consortium name="Broad Institute Genome Sequencing Center for Infectious Disease"/>
            <person name="Nutman T.B."/>
            <person name="Fink D.L."/>
            <person name="Russ C."/>
            <person name="Young S."/>
            <person name="Zeng Q."/>
            <person name="Gargeya S."/>
            <person name="Alvarado L."/>
            <person name="Berlin A."/>
            <person name="Chapman S.B."/>
            <person name="Chen Z."/>
            <person name="Freedman E."/>
            <person name="Gellesch M."/>
            <person name="Goldberg J."/>
            <person name="Griggs A."/>
            <person name="Gujja S."/>
            <person name="Heilman E.R."/>
            <person name="Heiman D."/>
            <person name="Howarth C."/>
            <person name="Mehta T."/>
            <person name="Neiman D."/>
            <person name="Pearson M."/>
            <person name="Roberts A."/>
            <person name="Saif S."/>
            <person name="Shea T."/>
            <person name="Shenoy N."/>
            <person name="Sisk P."/>
            <person name="Stolte C."/>
            <person name="Sykes S."/>
            <person name="White J."/>
            <person name="Yandava C."/>
            <person name="Haas B."/>
            <person name="Henn M.R."/>
            <person name="Nusbaum C."/>
            <person name="Birren B."/>
        </authorList>
    </citation>
    <scope>NUCLEOTIDE SEQUENCE [LARGE SCALE GENOMIC DNA]</scope>
</reference>
<evidence type="ECO:0000256" key="7">
    <source>
        <dbReference type="ARBA" id="ARBA00023186"/>
    </source>
</evidence>
<dbReference type="AlphaFoldDB" id="A0A1I7W1G5"/>
<comment type="similarity">
    <text evidence="2">Belongs to the heat shock protein 90 family.</text>
</comment>
<keyword evidence="7" id="KW-0143">Chaperone</keyword>
<evidence type="ECO:0000313" key="11">
    <source>
        <dbReference type="WBParaSite" id="EN70_8636"/>
    </source>
</evidence>
<dbReference type="FunFam" id="3.40.50.11260:FF:000004">
    <property type="entry name" value="Heat shock protein 75 mitochondrial"/>
    <property type="match status" value="1"/>
</dbReference>
<evidence type="ECO:0000256" key="6">
    <source>
        <dbReference type="ARBA" id="ARBA00023128"/>
    </source>
</evidence>
<feature type="binding site" evidence="8">
    <location>
        <begin position="140"/>
        <end position="141"/>
    </location>
    <ligand>
        <name>ATP</name>
        <dbReference type="ChEBI" id="CHEBI:30616"/>
    </ligand>
</feature>
<dbReference type="PIRSF" id="PIRSF002583">
    <property type="entry name" value="Hsp90"/>
    <property type="match status" value="1"/>
</dbReference>
<dbReference type="GO" id="GO:0005524">
    <property type="term" value="F:ATP binding"/>
    <property type="evidence" value="ECO:0007669"/>
    <property type="project" value="UniProtKB-KW"/>
</dbReference>
<evidence type="ECO:0000256" key="4">
    <source>
        <dbReference type="ARBA" id="ARBA00022840"/>
    </source>
</evidence>
<dbReference type="Gene3D" id="1.20.120.790">
    <property type="entry name" value="Heat shock protein 90, C-terminal domain"/>
    <property type="match status" value="1"/>
</dbReference>
<organism evidence="10 11">
    <name type="scientific">Loa loa</name>
    <name type="common">Eye worm</name>
    <name type="synonym">Filaria loa</name>
    <dbReference type="NCBI Taxonomy" id="7209"/>
    <lineage>
        <taxon>Eukaryota</taxon>
        <taxon>Metazoa</taxon>
        <taxon>Ecdysozoa</taxon>
        <taxon>Nematoda</taxon>
        <taxon>Chromadorea</taxon>
        <taxon>Rhabditida</taxon>
        <taxon>Spirurina</taxon>
        <taxon>Spiruromorpha</taxon>
        <taxon>Filarioidea</taxon>
        <taxon>Onchocercidae</taxon>
        <taxon>Loa</taxon>
    </lineage>
</organism>
<evidence type="ECO:0000256" key="1">
    <source>
        <dbReference type="ARBA" id="ARBA00004173"/>
    </source>
</evidence>
<feature type="binding site" evidence="8">
    <location>
        <position position="120"/>
    </location>
    <ligand>
        <name>ATP</name>
        <dbReference type="ChEBI" id="CHEBI:30616"/>
    </ligand>
</feature>
<feature type="binding site" evidence="8">
    <location>
        <position position="372"/>
    </location>
    <ligand>
        <name>ATP</name>
        <dbReference type="ChEBI" id="CHEBI:30616"/>
    </ligand>
</feature>
<evidence type="ECO:0000256" key="3">
    <source>
        <dbReference type="ARBA" id="ARBA00022741"/>
    </source>
</evidence>
<keyword evidence="5" id="KW-0809">Transit peptide</keyword>
<dbReference type="InterPro" id="IPR036890">
    <property type="entry name" value="HATPase_C_sf"/>
</dbReference>
<comment type="subcellular location">
    <subcellularLocation>
        <location evidence="1">Mitochondrion</location>
    </subcellularLocation>
</comment>
<dbReference type="eggNOG" id="KOG0019">
    <property type="taxonomic scope" value="Eukaryota"/>
</dbReference>
<dbReference type="CTD" id="9943218"/>
<proteinExistence type="inferred from homology"/>
<evidence type="ECO:0000313" key="10">
    <source>
        <dbReference type="Proteomes" id="UP000095285"/>
    </source>
</evidence>
<dbReference type="GO" id="GO:0070013">
    <property type="term" value="C:intracellular organelle lumen"/>
    <property type="evidence" value="ECO:0007669"/>
    <property type="project" value="UniProtKB-ARBA"/>
</dbReference>
<reference evidence="11" key="2">
    <citation type="submission" date="2016-11" db="UniProtKB">
        <authorList>
            <consortium name="WormBaseParasite"/>
        </authorList>
    </citation>
    <scope>IDENTIFICATION</scope>
</reference>
<dbReference type="RefSeq" id="XP_003141395.1">
    <property type="nucleotide sequence ID" value="XM_003141347.2"/>
</dbReference>
<keyword evidence="4 8" id="KW-0067">ATP-binding</keyword>
<dbReference type="GO" id="GO:0140662">
    <property type="term" value="F:ATP-dependent protein folding chaperone"/>
    <property type="evidence" value="ECO:0007669"/>
    <property type="project" value="InterPro"/>
</dbReference>
<dbReference type="PRINTS" id="PR00775">
    <property type="entry name" value="HEATSHOCK90"/>
</dbReference>
<dbReference type="NCBIfam" id="NF003555">
    <property type="entry name" value="PRK05218.1"/>
    <property type="match status" value="1"/>
</dbReference>
<dbReference type="FunFam" id="3.30.230.80:FF:000004">
    <property type="entry name" value="Heat shock protein 75 kDa"/>
    <property type="match status" value="1"/>
</dbReference>
<protein>
    <submittedName>
        <fullName evidence="9 11">Heat shock protein 75</fullName>
    </submittedName>
</protein>
<dbReference type="InParanoid" id="A0A1I7W1G5"/>
<dbReference type="GO" id="GO:0016887">
    <property type="term" value="F:ATP hydrolysis activity"/>
    <property type="evidence" value="ECO:0007669"/>
    <property type="project" value="InterPro"/>
</dbReference>
<dbReference type="KEGG" id="loa:LOAG_05810"/>
<evidence type="ECO:0000256" key="2">
    <source>
        <dbReference type="ARBA" id="ARBA00008239"/>
    </source>
</evidence>
<dbReference type="GeneID" id="9943218"/>
<feature type="binding site" evidence="8">
    <location>
        <begin position="163"/>
        <end position="168"/>
    </location>
    <ligand>
        <name>ATP</name>
        <dbReference type="ChEBI" id="CHEBI:30616"/>
    </ligand>
</feature>
<dbReference type="SUPFAM" id="SSF110942">
    <property type="entry name" value="HSP90 C-terminal domain"/>
    <property type="match status" value="1"/>
</dbReference>
<dbReference type="OrthoDB" id="28737at2759"/>
<dbReference type="Proteomes" id="UP000095285">
    <property type="component" value="Unassembled WGS sequence"/>
</dbReference>
<dbReference type="FunCoup" id="A0A1I7W1G5">
    <property type="interactions" value="1787"/>
</dbReference>
<evidence type="ECO:0000313" key="9">
    <source>
        <dbReference type="EMBL" id="EFO22676.1"/>
    </source>
</evidence>
<dbReference type="GO" id="GO:0051082">
    <property type="term" value="F:unfolded protein binding"/>
    <property type="evidence" value="ECO:0007669"/>
    <property type="project" value="InterPro"/>
</dbReference>
<dbReference type="Pfam" id="PF13589">
    <property type="entry name" value="HATPase_c_3"/>
    <property type="match status" value="1"/>
</dbReference>
<dbReference type="HAMAP" id="MF_00505">
    <property type="entry name" value="HSP90"/>
    <property type="match status" value="1"/>
</dbReference>
<sequence length="675" mass="76007">MASRRGVIVLLRSLQRRPYLIPTSCSAASTARLFYTTRSTGKPAVAESFEFQAETKNLLDIVAKSLYSDQEVFIRELISNASDALEKRRCKHLETNKDTNIAYEIKITTDEDARLIIFEDNGIGMDKEDLVNCLGTIAKSGSKKFMEEQSSLGHVSTESIIGQFGVGFYSAFMVANNVVVKTRKEDSDKGYLWKWNGGDAYSVEEVDSLPVGSRIEVTLRPGSATEFAKKDKVVEVISKYSYFITLPITVNGERVNTVDAIWTMNPKEVTSEMHDVFFRQLAKTHLPHLVNDRPQYTIHYKADAPINVRSLLYVPSHNVSQLEFAGSADQSGVSLYARRVLIKSNAKDLLPRYLRFLVGVVDSEDIPLNLSREMLQMDAILVKLRQILTDKVVSYFVNEMKKDRIKYKEFYGGYSLYFKEGICTETDQNIKEQIGSLLLFESSNLKAGTLTSLDEYVDRMQKDQNEIYYLFAPSRQLAEHSPYYEMFKSANKEVLFAYDAADEVCLLAMQQFRMKSIKSAENWTRIEAGGDSQTATITIRDADKKELLDWLKTVLGSVKVNEIKSSGTTSEHPCMITIGAEMGAARHFLRVGQVKDTEHLAFLKPTLHVNLNHPIISALIKLHKSEPAVAGLVAEQIYDNALITCGLMKDSSKMVDRVNRLLSELLQPKSSILTP</sequence>
<dbReference type="SUPFAM" id="SSF55874">
    <property type="entry name" value="ATPase domain of HSP90 chaperone/DNA topoisomerase II/histidine kinase"/>
    <property type="match status" value="1"/>
</dbReference>
<dbReference type="EMBL" id="JH712189">
    <property type="protein sequence ID" value="EFO22676.1"/>
    <property type="molecule type" value="Genomic_DNA"/>
</dbReference>
<dbReference type="WBParaSite" id="EN70_8636">
    <property type="protein sequence ID" value="EN70_8636"/>
    <property type="gene ID" value="EN70_8636"/>
</dbReference>
<accession>A0A1I7W1G5</accession>
<feature type="binding site" evidence="8">
    <location>
        <position position="80"/>
    </location>
    <ligand>
        <name>ATP</name>
        <dbReference type="ChEBI" id="CHEBI:30616"/>
    </ligand>
</feature>